<evidence type="ECO:0000259" key="4">
    <source>
        <dbReference type="PROSITE" id="PS50011"/>
    </source>
</evidence>
<dbReference type="InterPro" id="IPR011009">
    <property type="entry name" value="Kinase-like_dom_sf"/>
</dbReference>
<gene>
    <name evidence="5" type="ORF">EIN_335450</name>
</gene>
<evidence type="ECO:0000313" key="6">
    <source>
        <dbReference type="Proteomes" id="UP000014680"/>
    </source>
</evidence>
<dbReference type="OrthoDB" id="1668230at2759"/>
<dbReference type="PROSITE" id="PS00107">
    <property type="entry name" value="PROTEIN_KINASE_ATP"/>
    <property type="match status" value="1"/>
</dbReference>
<dbReference type="VEuPathDB" id="AmoebaDB:EIN_335450"/>
<keyword evidence="6" id="KW-1185">Reference proteome</keyword>
<evidence type="ECO:0000256" key="1">
    <source>
        <dbReference type="ARBA" id="ARBA00022741"/>
    </source>
</evidence>
<dbReference type="KEGG" id="eiv:EIN_335450"/>
<dbReference type="SUPFAM" id="SSF56112">
    <property type="entry name" value="Protein kinase-like (PK-like)"/>
    <property type="match status" value="1"/>
</dbReference>
<dbReference type="InterPro" id="IPR017441">
    <property type="entry name" value="Protein_kinase_ATP_BS"/>
</dbReference>
<dbReference type="GeneID" id="14887532"/>
<evidence type="ECO:0000313" key="5">
    <source>
        <dbReference type="EMBL" id="ELP88563.1"/>
    </source>
</evidence>
<dbReference type="SMART" id="SM00220">
    <property type="entry name" value="S_TKc"/>
    <property type="match status" value="1"/>
</dbReference>
<dbReference type="RefSeq" id="XP_004255334.1">
    <property type="nucleotide sequence ID" value="XM_004255286.1"/>
</dbReference>
<accession>L7FLC0</accession>
<protein>
    <recommendedName>
        <fullName evidence="4">Protein kinase domain-containing protein</fullName>
    </recommendedName>
</protein>
<dbReference type="PROSITE" id="PS50011">
    <property type="entry name" value="PROTEIN_KINASE_DOM"/>
    <property type="match status" value="1"/>
</dbReference>
<evidence type="ECO:0000256" key="2">
    <source>
        <dbReference type="ARBA" id="ARBA00022840"/>
    </source>
</evidence>
<reference evidence="5 6" key="1">
    <citation type="submission" date="2012-10" db="EMBL/GenBank/DDBJ databases">
        <authorList>
            <person name="Zafar N."/>
            <person name="Inman J."/>
            <person name="Hall N."/>
            <person name="Lorenzi H."/>
            <person name="Caler E."/>
        </authorList>
    </citation>
    <scope>NUCLEOTIDE SEQUENCE [LARGE SCALE GENOMIC DNA]</scope>
    <source>
        <strain evidence="5 6">IP1</strain>
    </source>
</reference>
<dbReference type="InterPro" id="IPR008271">
    <property type="entry name" value="Ser/Thr_kinase_AS"/>
</dbReference>
<proteinExistence type="predicted"/>
<evidence type="ECO:0000256" key="3">
    <source>
        <dbReference type="PROSITE-ProRule" id="PRU10141"/>
    </source>
</evidence>
<feature type="binding site" evidence="3">
    <location>
        <position position="321"/>
    </location>
    <ligand>
        <name>ATP</name>
        <dbReference type="ChEBI" id="CHEBI:30616"/>
    </ligand>
</feature>
<dbReference type="GO" id="GO:0004674">
    <property type="term" value="F:protein serine/threonine kinase activity"/>
    <property type="evidence" value="ECO:0007669"/>
    <property type="project" value="TreeGrafter"/>
</dbReference>
<dbReference type="PROSITE" id="PS00108">
    <property type="entry name" value="PROTEIN_KINASE_ST"/>
    <property type="match status" value="1"/>
</dbReference>
<name>L7FLC0_ENTIV</name>
<feature type="domain" description="Protein kinase" evidence="4">
    <location>
        <begin position="290"/>
        <end position="574"/>
    </location>
</feature>
<dbReference type="Gene3D" id="1.10.510.10">
    <property type="entry name" value="Transferase(Phosphotransferase) domain 1"/>
    <property type="match status" value="1"/>
</dbReference>
<keyword evidence="1 3" id="KW-0547">Nucleotide-binding</keyword>
<dbReference type="PANTHER" id="PTHR44329">
    <property type="entry name" value="SERINE/THREONINE-PROTEIN KINASE TNNI3K-RELATED"/>
    <property type="match status" value="1"/>
</dbReference>
<dbReference type="GO" id="GO:0005524">
    <property type="term" value="F:ATP binding"/>
    <property type="evidence" value="ECO:0007669"/>
    <property type="project" value="UniProtKB-UniRule"/>
</dbReference>
<keyword evidence="2 3" id="KW-0067">ATP-binding</keyword>
<dbReference type="EMBL" id="KB206750">
    <property type="protein sequence ID" value="ELP88563.1"/>
    <property type="molecule type" value="Genomic_DNA"/>
</dbReference>
<dbReference type="InterPro" id="IPR051681">
    <property type="entry name" value="Ser/Thr_Kinases-Pseudokinases"/>
</dbReference>
<dbReference type="Proteomes" id="UP000014680">
    <property type="component" value="Unassembled WGS sequence"/>
</dbReference>
<dbReference type="Gene3D" id="3.30.200.20">
    <property type="entry name" value="Phosphorylase Kinase, domain 1"/>
    <property type="match status" value="1"/>
</dbReference>
<dbReference type="AlphaFoldDB" id="L7FLC0"/>
<dbReference type="InterPro" id="IPR000719">
    <property type="entry name" value="Prot_kinase_dom"/>
</dbReference>
<dbReference type="Pfam" id="PF00069">
    <property type="entry name" value="Pkinase"/>
    <property type="match status" value="1"/>
</dbReference>
<organism evidence="5 6">
    <name type="scientific">Entamoeba invadens IP1</name>
    <dbReference type="NCBI Taxonomy" id="370355"/>
    <lineage>
        <taxon>Eukaryota</taxon>
        <taxon>Amoebozoa</taxon>
        <taxon>Evosea</taxon>
        <taxon>Archamoebae</taxon>
        <taxon>Mastigamoebida</taxon>
        <taxon>Entamoebidae</taxon>
        <taxon>Entamoeba</taxon>
    </lineage>
</organism>
<sequence length="704" mass="81679">MSISTEQPNSFTTSHYNYEVKHTKCVNDVYNTPFTFCSKIEEQSTEDFPVVFLPYTLSNDLLKPLSARVTLNQSGITTFYLPAISYSLTSAIQSHHLSFATPCKIPQIESYLYDILTLFITTKLPPVTLEDFYIYDERGKYSAFGDVCFWLDVHSPTFTFFITQEKSTKHIDNDFWPKKKEIEKIKQSTVADCLAFIKSFLKACGYRYDTCLRIANFLVELNAATDFYQIKKSDYYNHLHSLKCGDELDLDKLEVLTSDARDYFPVTDLKIVYTEHQQYQKMYFASTPNQRTPKHLGGGAFGQVFQGRYLVDERYLDVAVKFFIVDNTVNNPEHTRDASYYKEMHLLSSLRYEPNVTEIVGKCDEHKIIVQKLYEKNVYNYINGRRNVVFQDVEESRHALMYIADIITSVFNLKEVGVLHRDYKMENTFIKEGRAFIGDFGSGVVLSKTITGLTENVTLANCPPNFFVEKDKRKVDNYTVAIIIANFFFCVNNTTKESQYNFFCHMDNTTATPENNVMNDTYTNLKSNLEKYKTEFLVQEKLIDYVSELKTKLLIVLEEGRFNVKDDGKGTKALSSILDNTKKWLKKLYNVDYVQLDHRIGDTEEDMCNSFEAMYKIEGKKLENHPYAYLLFKEEVEQKRYKEALGVMFYVLQAMVIEGARKKDGTLLDSLWIIIREVCRFVDEKKKKILVDLAESITCVIDSK</sequence>